<gene>
    <name evidence="1" type="ORF">SISNIDRAFT_388367</name>
</gene>
<dbReference type="GO" id="GO:0003676">
    <property type="term" value="F:nucleic acid binding"/>
    <property type="evidence" value="ECO:0007669"/>
    <property type="project" value="InterPro"/>
</dbReference>
<evidence type="ECO:0000313" key="1">
    <source>
        <dbReference type="EMBL" id="KZS89739.1"/>
    </source>
</evidence>
<dbReference type="AlphaFoldDB" id="A0A164QKI2"/>
<feature type="non-terminal residue" evidence="1">
    <location>
        <position position="1"/>
    </location>
</feature>
<dbReference type="InterPro" id="IPR012337">
    <property type="entry name" value="RNaseH-like_sf"/>
</dbReference>
<dbReference type="SUPFAM" id="SSF53098">
    <property type="entry name" value="Ribonuclease H-like"/>
    <property type="match status" value="1"/>
</dbReference>
<keyword evidence="2" id="KW-1185">Reference proteome</keyword>
<protein>
    <recommendedName>
        <fullName evidence="3">RNase H type-1 domain-containing protein</fullName>
    </recommendedName>
</protein>
<dbReference type="Gene3D" id="3.30.420.10">
    <property type="entry name" value="Ribonuclease H-like superfamily/Ribonuclease H"/>
    <property type="match status" value="1"/>
</dbReference>
<evidence type="ECO:0000313" key="2">
    <source>
        <dbReference type="Proteomes" id="UP000076722"/>
    </source>
</evidence>
<feature type="non-terminal residue" evidence="1">
    <location>
        <position position="124"/>
    </location>
</feature>
<dbReference type="EMBL" id="KV419425">
    <property type="protein sequence ID" value="KZS89739.1"/>
    <property type="molecule type" value="Genomic_DNA"/>
</dbReference>
<name>A0A164QKI2_9AGAM</name>
<accession>A0A164QKI2</accession>
<proteinExistence type="predicted"/>
<organism evidence="1 2">
    <name type="scientific">Sistotremastrum niveocremeum HHB9708</name>
    <dbReference type="NCBI Taxonomy" id="1314777"/>
    <lineage>
        <taxon>Eukaryota</taxon>
        <taxon>Fungi</taxon>
        <taxon>Dikarya</taxon>
        <taxon>Basidiomycota</taxon>
        <taxon>Agaricomycotina</taxon>
        <taxon>Agaricomycetes</taxon>
        <taxon>Sistotremastrales</taxon>
        <taxon>Sistotremastraceae</taxon>
        <taxon>Sertulicium</taxon>
        <taxon>Sertulicium niveocremeum</taxon>
    </lineage>
</organism>
<reference evidence="1 2" key="1">
    <citation type="journal article" date="2016" name="Mol. Biol. Evol.">
        <title>Comparative Genomics of Early-Diverging Mushroom-Forming Fungi Provides Insights into the Origins of Lignocellulose Decay Capabilities.</title>
        <authorList>
            <person name="Nagy L.G."/>
            <person name="Riley R."/>
            <person name="Tritt A."/>
            <person name="Adam C."/>
            <person name="Daum C."/>
            <person name="Floudas D."/>
            <person name="Sun H."/>
            <person name="Yadav J.S."/>
            <person name="Pangilinan J."/>
            <person name="Larsson K.H."/>
            <person name="Matsuura K."/>
            <person name="Barry K."/>
            <person name="Labutti K."/>
            <person name="Kuo R."/>
            <person name="Ohm R.A."/>
            <person name="Bhattacharya S.S."/>
            <person name="Shirouzu T."/>
            <person name="Yoshinaga Y."/>
            <person name="Martin F.M."/>
            <person name="Grigoriev I.V."/>
            <person name="Hibbett D.S."/>
        </authorList>
    </citation>
    <scope>NUCLEOTIDE SEQUENCE [LARGE SCALE GENOMIC DNA]</scope>
    <source>
        <strain evidence="1 2">HHB9708</strain>
    </source>
</reference>
<dbReference type="InterPro" id="IPR036397">
    <property type="entry name" value="RNaseH_sf"/>
</dbReference>
<evidence type="ECO:0008006" key="3">
    <source>
        <dbReference type="Google" id="ProtNLM"/>
    </source>
</evidence>
<dbReference type="Proteomes" id="UP000076722">
    <property type="component" value="Unassembled WGS sequence"/>
</dbReference>
<dbReference type="OrthoDB" id="245563at2759"/>
<sequence>SPTELSAALYGFSDVWHEPLHVSVAGACTSTPAPRATAAIFVGPNAALNMAVRIPGKQTHMRASLCAIALALLTLPRDRSLVISYDNAAIYKTLLSAPGPDSERGWTGANSDVVLYIISLIRAR</sequence>